<evidence type="ECO:0000256" key="4">
    <source>
        <dbReference type="ARBA" id="ARBA00022763"/>
    </source>
</evidence>
<organism evidence="16 17">
    <name type="scientific">candidate division WWE3 bacterium CG_4_9_14_3_um_filter_34_6</name>
    <dbReference type="NCBI Taxonomy" id="1975079"/>
    <lineage>
        <taxon>Bacteria</taxon>
        <taxon>Katanobacteria</taxon>
    </lineage>
</organism>
<dbReference type="AlphaFoldDB" id="A0A2M7X2G0"/>
<evidence type="ECO:0000256" key="8">
    <source>
        <dbReference type="ARBA" id="ARBA00023125"/>
    </source>
</evidence>
<evidence type="ECO:0000256" key="9">
    <source>
        <dbReference type="ARBA" id="ARBA00023163"/>
    </source>
</evidence>
<evidence type="ECO:0000313" key="17">
    <source>
        <dbReference type="Proteomes" id="UP000230683"/>
    </source>
</evidence>
<dbReference type="InterPro" id="IPR039418">
    <property type="entry name" value="LexA-like"/>
</dbReference>
<dbReference type="GO" id="GO:0009432">
    <property type="term" value="P:SOS response"/>
    <property type="evidence" value="ECO:0007669"/>
    <property type="project" value="UniProtKB-UniRule"/>
</dbReference>
<dbReference type="GO" id="GO:0004252">
    <property type="term" value="F:serine-type endopeptidase activity"/>
    <property type="evidence" value="ECO:0007669"/>
    <property type="project" value="UniProtKB-UniRule"/>
</dbReference>
<evidence type="ECO:0000256" key="12">
    <source>
        <dbReference type="HAMAP-Rule" id="MF_00015"/>
    </source>
</evidence>
<dbReference type="InterPro" id="IPR015927">
    <property type="entry name" value="Peptidase_S24_S26A/B/C"/>
</dbReference>
<reference evidence="17" key="1">
    <citation type="submission" date="2017-09" db="EMBL/GenBank/DDBJ databases">
        <title>Depth-based differentiation of microbial function through sediment-hosted aquifers and enrichment of novel symbionts in the deep terrestrial subsurface.</title>
        <authorList>
            <person name="Probst A.J."/>
            <person name="Ladd B."/>
            <person name="Jarett J.K."/>
            <person name="Geller-Mcgrath D.E."/>
            <person name="Sieber C.M.K."/>
            <person name="Emerson J.B."/>
            <person name="Anantharaman K."/>
            <person name="Thomas B.C."/>
            <person name="Malmstrom R."/>
            <person name="Stieglmeier M."/>
            <person name="Klingl A."/>
            <person name="Woyke T."/>
            <person name="Ryan C.M."/>
            <person name="Banfield J.F."/>
        </authorList>
    </citation>
    <scope>NUCLEOTIDE SEQUENCE [LARGE SCALE GENOMIC DNA]</scope>
</reference>
<dbReference type="InterPro" id="IPR006200">
    <property type="entry name" value="LexA"/>
</dbReference>
<dbReference type="FunFam" id="2.10.109.10:FF:000001">
    <property type="entry name" value="LexA repressor"/>
    <property type="match status" value="1"/>
</dbReference>
<dbReference type="InterPro" id="IPR050077">
    <property type="entry name" value="LexA_repressor"/>
</dbReference>
<feature type="domain" description="Peptidase S24/S26A/S26B/S26C" evidence="14">
    <location>
        <begin position="86"/>
        <end position="200"/>
    </location>
</feature>
<sequence>MPVYLYPRQREVFEYIKQHIQKVGSAPTLKQIAEAMGLSSLATVSEHLDSLEKKGLLERIFGEAKGIRIMEESNAIYDPVESIEVPLVGYIAAGQPIEAIEDTTRTINIPADYVSKSKRTFVLQVVGDSMIDAHILDGDQVICEQVQSVDNGEIVVAIIDGEFATLKRFFKEGSRIRLQPENSSMDPIYATNVEIKGRVIGVIRKY</sequence>
<dbReference type="Gene3D" id="1.10.10.10">
    <property type="entry name" value="Winged helix-like DNA-binding domain superfamily/Winged helix DNA-binding domain"/>
    <property type="match status" value="1"/>
</dbReference>
<evidence type="ECO:0000256" key="2">
    <source>
        <dbReference type="ARBA" id="ARBA00022491"/>
    </source>
</evidence>
<dbReference type="PRINTS" id="PR00726">
    <property type="entry name" value="LEXASERPTASE"/>
</dbReference>
<dbReference type="GO" id="GO:0003677">
    <property type="term" value="F:DNA binding"/>
    <property type="evidence" value="ECO:0007669"/>
    <property type="project" value="UniProtKB-UniRule"/>
</dbReference>
<dbReference type="Proteomes" id="UP000230683">
    <property type="component" value="Unassembled WGS sequence"/>
</dbReference>
<dbReference type="InterPro" id="IPR011991">
    <property type="entry name" value="ArsR-like_HTH"/>
</dbReference>
<dbReference type="CDD" id="cd06529">
    <property type="entry name" value="S24_LexA-like"/>
    <property type="match status" value="1"/>
</dbReference>
<dbReference type="PANTHER" id="PTHR33516">
    <property type="entry name" value="LEXA REPRESSOR"/>
    <property type="match status" value="1"/>
</dbReference>
<proteinExistence type="inferred from homology"/>
<dbReference type="InterPro" id="IPR036390">
    <property type="entry name" value="WH_DNA-bd_sf"/>
</dbReference>
<dbReference type="InterPro" id="IPR006199">
    <property type="entry name" value="LexA_DNA-bd_dom"/>
</dbReference>
<dbReference type="GO" id="GO:0006260">
    <property type="term" value="P:DNA replication"/>
    <property type="evidence" value="ECO:0007669"/>
    <property type="project" value="UniProtKB-UniRule"/>
</dbReference>
<keyword evidence="10 12" id="KW-0234">DNA repair</keyword>
<dbReference type="InterPro" id="IPR036388">
    <property type="entry name" value="WH-like_DNA-bd_sf"/>
</dbReference>
<evidence type="ECO:0000256" key="7">
    <source>
        <dbReference type="ARBA" id="ARBA00023015"/>
    </source>
</evidence>
<gene>
    <name evidence="12" type="primary">lexA</name>
    <name evidence="16" type="ORF">CO178_02380</name>
</gene>
<evidence type="ECO:0000256" key="5">
    <source>
        <dbReference type="ARBA" id="ARBA00022801"/>
    </source>
</evidence>
<dbReference type="GO" id="GO:0006508">
    <property type="term" value="P:proteolysis"/>
    <property type="evidence" value="ECO:0007669"/>
    <property type="project" value="InterPro"/>
</dbReference>
<dbReference type="EC" id="3.4.21.88" evidence="12"/>
<feature type="domain" description="LexA repressor DNA-binding" evidence="15">
    <location>
        <begin position="5"/>
        <end position="65"/>
    </location>
</feature>
<keyword evidence="11 12" id="KW-0742">SOS response</keyword>
<dbReference type="InterPro" id="IPR006197">
    <property type="entry name" value="Peptidase_S24_LexA"/>
</dbReference>
<dbReference type="Gene3D" id="2.10.109.10">
    <property type="entry name" value="Umud Fragment, subunit A"/>
    <property type="match status" value="1"/>
</dbReference>
<keyword evidence="7 12" id="KW-0805">Transcription regulation</keyword>
<dbReference type="SUPFAM" id="SSF46785">
    <property type="entry name" value="Winged helix' DNA-binding domain"/>
    <property type="match status" value="1"/>
</dbReference>
<evidence type="ECO:0000259" key="14">
    <source>
        <dbReference type="Pfam" id="PF00717"/>
    </source>
</evidence>
<dbReference type="HAMAP" id="MF_00015">
    <property type="entry name" value="LexA"/>
    <property type="match status" value="1"/>
</dbReference>
<comment type="caution">
    <text evidence="16">The sequence shown here is derived from an EMBL/GenBank/DDBJ whole genome shotgun (WGS) entry which is preliminary data.</text>
</comment>
<dbReference type="NCBIfam" id="TIGR00498">
    <property type="entry name" value="lexA"/>
    <property type="match status" value="1"/>
</dbReference>
<dbReference type="Pfam" id="PF01726">
    <property type="entry name" value="LexA_DNA_bind"/>
    <property type="match status" value="1"/>
</dbReference>
<comment type="subunit">
    <text evidence="12">Homodimer.</text>
</comment>
<comment type="catalytic activity">
    <reaction evidence="12">
        <text>Hydrolysis of Ala-|-Gly bond in repressor LexA.</text>
        <dbReference type="EC" id="3.4.21.88"/>
    </reaction>
</comment>
<evidence type="ECO:0000313" key="16">
    <source>
        <dbReference type="EMBL" id="PJA40328.1"/>
    </source>
</evidence>
<keyword evidence="2 12" id="KW-0678">Repressor</keyword>
<evidence type="ECO:0000256" key="3">
    <source>
        <dbReference type="ARBA" id="ARBA00022705"/>
    </source>
</evidence>
<keyword evidence="6 12" id="KW-0068">Autocatalytic cleavage</keyword>
<keyword evidence="9 12" id="KW-0804">Transcription</keyword>
<accession>A0A2M7X2G0</accession>
<keyword evidence="8 12" id="KW-0238">DNA-binding</keyword>
<evidence type="ECO:0000256" key="13">
    <source>
        <dbReference type="RuleBase" id="RU003991"/>
    </source>
</evidence>
<dbReference type="CDD" id="cd00090">
    <property type="entry name" value="HTH_ARSR"/>
    <property type="match status" value="1"/>
</dbReference>
<comment type="function">
    <text evidence="12">Represses a number of genes involved in the response to DNA damage (SOS response), including recA and lexA. In the presence of single-stranded DNA, RecA interacts with LexA causing an autocatalytic cleavage which disrupts the DNA-binding part of LexA, leading to derepression of the SOS regulon and eventually DNA repair.</text>
</comment>
<dbReference type="EMBL" id="PFWY01000104">
    <property type="protein sequence ID" value="PJA40328.1"/>
    <property type="molecule type" value="Genomic_DNA"/>
</dbReference>
<feature type="site" description="Cleavage; by autolysis" evidence="12">
    <location>
        <begin position="93"/>
        <end position="94"/>
    </location>
</feature>
<keyword evidence="5 12" id="KW-0378">Hydrolase</keyword>
<evidence type="ECO:0000256" key="11">
    <source>
        <dbReference type="ARBA" id="ARBA00023236"/>
    </source>
</evidence>
<keyword evidence="4 12" id="KW-0227">DNA damage</keyword>
<evidence type="ECO:0000256" key="10">
    <source>
        <dbReference type="ARBA" id="ARBA00023204"/>
    </source>
</evidence>
<feature type="DNA-binding region" description="H-T-H motif" evidence="12">
    <location>
        <begin position="29"/>
        <end position="49"/>
    </location>
</feature>
<dbReference type="InterPro" id="IPR036286">
    <property type="entry name" value="LexA/Signal_pep-like_sf"/>
</dbReference>
<dbReference type="GO" id="GO:0045892">
    <property type="term" value="P:negative regulation of DNA-templated transcription"/>
    <property type="evidence" value="ECO:0007669"/>
    <property type="project" value="UniProtKB-UniRule"/>
</dbReference>
<evidence type="ECO:0000259" key="15">
    <source>
        <dbReference type="Pfam" id="PF01726"/>
    </source>
</evidence>
<name>A0A2M7X2G0_UNCKA</name>
<protein>
    <recommendedName>
        <fullName evidence="12">LexA repressor</fullName>
        <ecNumber evidence="12">3.4.21.88</ecNumber>
    </recommendedName>
</protein>
<dbReference type="Pfam" id="PF00717">
    <property type="entry name" value="Peptidase_S24"/>
    <property type="match status" value="1"/>
</dbReference>
<keyword evidence="3 12" id="KW-0235">DNA replication</keyword>
<evidence type="ECO:0000256" key="6">
    <source>
        <dbReference type="ARBA" id="ARBA00022813"/>
    </source>
</evidence>
<comment type="similarity">
    <text evidence="1 12 13">Belongs to the peptidase S24 family.</text>
</comment>
<dbReference type="GO" id="GO:0006281">
    <property type="term" value="P:DNA repair"/>
    <property type="evidence" value="ECO:0007669"/>
    <property type="project" value="UniProtKB-UniRule"/>
</dbReference>
<dbReference type="PANTHER" id="PTHR33516:SF2">
    <property type="entry name" value="LEXA REPRESSOR-RELATED"/>
    <property type="match status" value="1"/>
</dbReference>
<feature type="active site" description="For autocatalytic cleavage activity" evidence="12">
    <location>
        <position position="167"/>
    </location>
</feature>
<feature type="active site" description="For autocatalytic cleavage activity" evidence="12">
    <location>
        <position position="129"/>
    </location>
</feature>
<evidence type="ECO:0000256" key="1">
    <source>
        <dbReference type="ARBA" id="ARBA00007484"/>
    </source>
</evidence>
<dbReference type="SUPFAM" id="SSF51306">
    <property type="entry name" value="LexA/Signal peptidase"/>
    <property type="match status" value="1"/>
</dbReference>